<comment type="caution">
    <text evidence="1">The sequence shown here is derived from an EMBL/GenBank/DDBJ whole genome shotgun (WGS) entry which is preliminary data.</text>
</comment>
<accession>A1ZDM9</accession>
<evidence type="ECO:0000313" key="2">
    <source>
        <dbReference type="Proteomes" id="UP000004095"/>
    </source>
</evidence>
<dbReference type="Proteomes" id="UP000004095">
    <property type="component" value="Unassembled WGS sequence"/>
</dbReference>
<dbReference type="AlphaFoldDB" id="A1ZDM9"/>
<reference evidence="1 2" key="1">
    <citation type="submission" date="2007-01" db="EMBL/GenBank/DDBJ databases">
        <authorList>
            <person name="Haygood M."/>
            <person name="Podell S."/>
            <person name="Anderson C."/>
            <person name="Hopkinson B."/>
            <person name="Roe K."/>
            <person name="Barbeau K."/>
            <person name="Gaasterland T."/>
            <person name="Ferriera S."/>
            <person name="Johnson J."/>
            <person name="Kravitz S."/>
            <person name="Beeson K."/>
            <person name="Sutton G."/>
            <person name="Rogers Y.-H."/>
            <person name="Friedman R."/>
            <person name="Frazier M."/>
            <person name="Venter J.C."/>
        </authorList>
    </citation>
    <scope>NUCLEOTIDE SEQUENCE [LARGE SCALE GENOMIC DNA]</scope>
    <source>
        <strain evidence="1 2">ATCC 23134</strain>
    </source>
</reference>
<dbReference type="RefSeq" id="WP_002693651.1">
    <property type="nucleotide sequence ID" value="NZ_AAWS01000002.1"/>
</dbReference>
<dbReference type="OrthoDB" id="1930967at2"/>
<evidence type="ECO:0000313" key="1">
    <source>
        <dbReference type="EMBL" id="EAY31768.1"/>
    </source>
</evidence>
<protein>
    <submittedName>
        <fullName evidence="1">Uncharacterized protein</fullName>
    </submittedName>
</protein>
<sequence length="100" mass="11477">MSQFSPQHCNLNIHYNLPKKVWNKMPKVYKQLPGWKGWSKEGIPHWFGYDHDEVSISASVEPSGLQFSGNLDAEVFEVWIATFKQIATNVLGFEVVEPEL</sequence>
<proteinExistence type="predicted"/>
<dbReference type="EMBL" id="AAWS01000002">
    <property type="protein sequence ID" value="EAY31768.1"/>
    <property type="molecule type" value="Genomic_DNA"/>
</dbReference>
<name>A1ZDM9_MICM2</name>
<gene>
    <name evidence="1" type="ORF">M23134_05274</name>
</gene>
<keyword evidence="2" id="KW-1185">Reference proteome</keyword>
<dbReference type="eggNOG" id="ENOG5032YXY">
    <property type="taxonomic scope" value="Bacteria"/>
</dbReference>
<organism evidence="1 2">
    <name type="scientific">Microscilla marina ATCC 23134</name>
    <dbReference type="NCBI Taxonomy" id="313606"/>
    <lineage>
        <taxon>Bacteria</taxon>
        <taxon>Pseudomonadati</taxon>
        <taxon>Bacteroidota</taxon>
        <taxon>Cytophagia</taxon>
        <taxon>Cytophagales</taxon>
        <taxon>Microscillaceae</taxon>
        <taxon>Microscilla</taxon>
    </lineage>
</organism>